<dbReference type="AlphaFoldDB" id="A0A1S1PQK8"/>
<dbReference type="CDD" id="cd01130">
    <property type="entry name" value="VirB11-like_ATPase"/>
    <property type="match status" value="1"/>
</dbReference>
<protein>
    <submittedName>
        <fullName evidence="4">Type II secretion system protein E</fullName>
    </submittedName>
</protein>
<reference evidence="5" key="1">
    <citation type="submission" date="2016-07" db="EMBL/GenBank/DDBJ databases">
        <title>Frankia sp. NRRL B-16219 Genome sequencing.</title>
        <authorList>
            <person name="Ghodhbane-Gtari F."/>
            <person name="Swanson E."/>
            <person name="Gueddou A."/>
            <person name="Louati M."/>
            <person name="Nouioui I."/>
            <person name="Hezbri K."/>
            <person name="Abebe-Akele F."/>
            <person name="Simpson S."/>
            <person name="Morris K."/>
            <person name="Thomas K."/>
            <person name="Gtari M."/>
            <person name="Tisa L.S."/>
        </authorList>
    </citation>
    <scope>NUCLEOTIDE SEQUENCE [LARGE SCALE GENOMIC DNA]</scope>
    <source>
        <strain evidence="5">NRRL B-16219</strain>
    </source>
</reference>
<dbReference type="Proteomes" id="UP000179769">
    <property type="component" value="Unassembled WGS sequence"/>
</dbReference>
<dbReference type="OrthoDB" id="9810761at2"/>
<sequence length="446" mass="48335">MTDNVDALASRVRVQVGAALSARLQAREDQGLPPLGRADQRALTSDLISAVLAQHAQTQLADGGQLLSTQVEEQISRTVLDSLYGLGGLQPLLDDPSIENISVNGCDVVWVRRFDGRRERLPAVARSDAELVELVRTVVARAGVEERRWDRASPEVSCQLPDGSRLHALMAVAHRPVVSIRRHRYQQITLDQLVTDLRMLNTELRMFLNRLVLARRNLLIAGGTGIGKTTFLRALAADIPYTERIITIEDSYELGLDRDGQHGDVVALQARQPNIEGEGEISQADLARSALRMSPDRVIVGEVRGAEVIPMLNAMSMGVDGSMATLHASSSGAVFLKLAAYAAQAAERLSMEATTLLAASAVHFVIHLDYTPDGRRVVSSVREVVGADGMIISTNEVWRPGPDRAAVPGAPLRPDTAALLARIDDQRQPYRAPSADSGPDGGWSPW</sequence>
<accession>A0A1S1PQK8</accession>
<dbReference type="GO" id="GO:0016887">
    <property type="term" value="F:ATP hydrolysis activity"/>
    <property type="evidence" value="ECO:0007669"/>
    <property type="project" value="InterPro"/>
</dbReference>
<evidence type="ECO:0000259" key="3">
    <source>
        <dbReference type="Pfam" id="PF00437"/>
    </source>
</evidence>
<dbReference type="PANTHER" id="PTHR30486:SF6">
    <property type="entry name" value="TYPE IV PILUS RETRACTATION ATPASE PILT"/>
    <property type="match status" value="1"/>
</dbReference>
<organism evidence="4 5">
    <name type="scientific">Parafrankia soli</name>
    <dbReference type="NCBI Taxonomy" id="2599596"/>
    <lineage>
        <taxon>Bacteria</taxon>
        <taxon>Bacillati</taxon>
        <taxon>Actinomycetota</taxon>
        <taxon>Actinomycetes</taxon>
        <taxon>Frankiales</taxon>
        <taxon>Frankiaceae</taxon>
        <taxon>Parafrankia</taxon>
    </lineage>
</organism>
<feature type="domain" description="Bacterial type II secretion system protein E" evidence="3">
    <location>
        <begin position="89"/>
        <end position="351"/>
    </location>
</feature>
<proteinExistence type="inferred from homology"/>
<keyword evidence="5" id="KW-1185">Reference proteome</keyword>
<dbReference type="InterPro" id="IPR050921">
    <property type="entry name" value="T4SS_GSP_E_ATPase"/>
</dbReference>
<comment type="similarity">
    <text evidence="1">Belongs to the GSP E family.</text>
</comment>
<evidence type="ECO:0000256" key="2">
    <source>
        <dbReference type="SAM" id="MobiDB-lite"/>
    </source>
</evidence>
<name>A0A1S1PQK8_9ACTN</name>
<dbReference type="Gene3D" id="3.40.50.300">
    <property type="entry name" value="P-loop containing nucleotide triphosphate hydrolases"/>
    <property type="match status" value="1"/>
</dbReference>
<gene>
    <name evidence="4" type="ORF">BBK14_23710</name>
</gene>
<evidence type="ECO:0000256" key="1">
    <source>
        <dbReference type="ARBA" id="ARBA00006611"/>
    </source>
</evidence>
<evidence type="ECO:0000313" key="5">
    <source>
        <dbReference type="Proteomes" id="UP000179769"/>
    </source>
</evidence>
<feature type="region of interest" description="Disordered" evidence="2">
    <location>
        <begin position="423"/>
        <end position="446"/>
    </location>
</feature>
<evidence type="ECO:0000313" key="4">
    <source>
        <dbReference type="EMBL" id="OHV23990.1"/>
    </source>
</evidence>
<dbReference type="SUPFAM" id="SSF52540">
    <property type="entry name" value="P-loop containing nucleoside triphosphate hydrolases"/>
    <property type="match status" value="1"/>
</dbReference>
<dbReference type="Gene3D" id="3.30.450.380">
    <property type="match status" value="1"/>
</dbReference>
<dbReference type="Pfam" id="PF00437">
    <property type="entry name" value="T2SSE"/>
    <property type="match status" value="1"/>
</dbReference>
<dbReference type="InterPro" id="IPR027417">
    <property type="entry name" value="P-loop_NTPase"/>
</dbReference>
<comment type="caution">
    <text evidence="4">The sequence shown here is derived from an EMBL/GenBank/DDBJ whole genome shotgun (WGS) entry which is preliminary data.</text>
</comment>
<dbReference type="RefSeq" id="WP_071065742.1">
    <property type="nucleotide sequence ID" value="NZ_MAXA01000237.1"/>
</dbReference>
<dbReference type="PANTHER" id="PTHR30486">
    <property type="entry name" value="TWITCHING MOTILITY PROTEIN PILT"/>
    <property type="match status" value="1"/>
</dbReference>
<dbReference type="InterPro" id="IPR001482">
    <property type="entry name" value="T2SS/T4SS_dom"/>
</dbReference>
<dbReference type="EMBL" id="MAXA01000237">
    <property type="protein sequence ID" value="OHV23990.1"/>
    <property type="molecule type" value="Genomic_DNA"/>
</dbReference>